<keyword evidence="2" id="KW-0547">Nucleotide-binding</keyword>
<keyword evidence="5" id="KW-0812">Transmembrane</keyword>
<dbReference type="PROSITE" id="PS51720">
    <property type="entry name" value="G_AIG1"/>
    <property type="match status" value="1"/>
</dbReference>
<dbReference type="InterPro" id="IPR045058">
    <property type="entry name" value="GIMA/IAN/Toc"/>
</dbReference>
<keyword evidence="5" id="KW-1133">Transmembrane helix</keyword>
<dbReference type="InterPro" id="IPR006703">
    <property type="entry name" value="G_AIG1"/>
</dbReference>
<protein>
    <submittedName>
        <fullName evidence="7">GTPase IMAP family member 9</fullName>
    </submittedName>
</protein>
<evidence type="ECO:0000256" key="3">
    <source>
        <dbReference type="ARBA" id="ARBA00023134"/>
    </source>
</evidence>
<evidence type="ECO:0000259" key="6">
    <source>
        <dbReference type="PROSITE" id="PS51720"/>
    </source>
</evidence>
<dbReference type="Pfam" id="PF04548">
    <property type="entry name" value="AIG1"/>
    <property type="match status" value="1"/>
</dbReference>
<comment type="similarity">
    <text evidence="1">Belongs to the TRAFAC class TrmE-Era-EngA-EngB-Septin-like GTPase superfamily. AIG1/Toc34/Toc159-like paraseptin GTPase family. IAN subfamily.</text>
</comment>
<gene>
    <name evidence="7" type="ORF">H4Q32_028119</name>
</gene>
<dbReference type="InterPro" id="IPR027417">
    <property type="entry name" value="P-loop_NTPase"/>
</dbReference>
<evidence type="ECO:0000256" key="5">
    <source>
        <dbReference type="SAM" id="Phobius"/>
    </source>
</evidence>
<name>A0ABQ8MLF0_LABRO</name>
<comment type="caution">
    <text evidence="7">The sequence shown here is derived from an EMBL/GenBank/DDBJ whole genome shotgun (WGS) entry which is preliminary data.</text>
</comment>
<dbReference type="Proteomes" id="UP000830375">
    <property type="component" value="Unassembled WGS sequence"/>
</dbReference>
<keyword evidence="8" id="KW-1185">Reference proteome</keyword>
<evidence type="ECO:0000256" key="4">
    <source>
        <dbReference type="SAM" id="MobiDB-lite"/>
    </source>
</evidence>
<feature type="transmembrane region" description="Helical" evidence="5">
    <location>
        <begin position="219"/>
        <end position="245"/>
    </location>
</feature>
<feature type="domain" description="AIG1-type G" evidence="6">
    <location>
        <begin position="1"/>
        <end position="183"/>
    </location>
</feature>
<dbReference type="PANTHER" id="PTHR10903:SF62">
    <property type="entry name" value="GTPASE IMAP FAMILY MEMBER 4-LIKE-RELATED"/>
    <property type="match status" value="1"/>
</dbReference>
<dbReference type="SUPFAM" id="SSF52540">
    <property type="entry name" value="P-loop containing nucleoside triphosphate hydrolases"/>
    <property type="match status" value="1"/>
</dbReference>
<feature type="compositionally biased region" description="Polar residues" evidence="4">
    <location>
        <begin position="1"/>
        <end position="19"/>
    </location>
</feature>
<feature type="region of interest" description="Disordered" evidence="4">
    <location>
        <begin position="1"/>
        <end position="40"/>
    </location>
</feature>
<dbReference type="Gene3D" id="3.40.50.300">
    <property type="entry name" value="P-loop containing nucleotide triphosphate hydrolases"/>
    <property type="match status" value="1"/>
</dbReference>
<dbReference type="PANTHER" id="PTHR10903">
    <property type="entry name" value="GTPASE, IMAP FAMILY MEMBER-RELATED"/>
    <property type="match status" value="1"/>
</dbReference>
<evidence type="ECO:0000256" key="1">
    <source>
        <dbReference type="ARBA" id="ARBA00008535"/>
    </source>
</evidence>
<sequence>MPNASPNSATKTSVRQDGTVNGRKLTVIDTPGPFDTSDRDDETIKTEIIRAITECAPGIDAFVIVLKVDRFTKQEIEIVKKIGEYCGEDTFKHAVVLFTHGEQLKGQTIEEFVQRSTKLQELVDKCGGRCHVIDNTYWKRCLYCPCSCGYKSNNFQVKNLLDTINEMVQVNGRYTNELMLTAEQEIQKEMKNENNGNLPSEERRERAKKNVFEKFVRRLAGVTTGILVGAFLGIGVAVASVVALLKGTNYSIACKGVSLGIAAAEAAAAAAGAGAGGAAAGAGVVAAKAGIATAAGAAALEAGVATGAGIGAAAGAGIAAGVLFGSAALAGAIGGGITGYNAAEQADSVLESIKNSAKANYEKSKRVVEKAEQLPLKARKKI</sequence>
<keyword evidence="3" id="KW-0342">GTP-binding</keyword>
<evidence type="ECO:0000313" key="7">
    <source>
        <dbReference type="EMBL" id="KAI2663086.1"/>
    </source>
</evidence>
<reference evidence="7 8" key="1">
    <citation type="submission" date="2022-01" db="EMBL/GenBank/DDBJ databases">
        <title>A high-quality chromosome-level genome assembly of rohu carp, Labeo rohita.</title>
        <authorList>
            <person name="Arick M.A. II"/>
            <person name="Hsu C.-Y."/>
            <person name="Magbanua Z."/>
            <person name="Pechanova O."/>
            <person name="Grover C."/>
            <person name="Miller E."/>
            <person name="Thrash A."/>
            <person name="Ezzel L."/>
            <person name="Alam S."/>
            <person name="Benzie J."/>
            <person name="Hamilton M."/>
            <person name="Karsi A."/>
            <person name="Lawrence M.L."/>
            <person name="Peterson D.G."/>
        </authorList>
    </citation>
    <scope>NUCLEOTIDE SEQUENCE [LARGE SCALE GENOMIC DNA]</scope>
    <source>
        <strain evidence="8">BAU-BD-2019</strain>
        <tissue evidence="7">Blood</tissue>
    </source>
</reference>
<accession>A0ABQ8MLF0</accession>
<keyword evidence="5" id="KW-0472">Membrane</keyword>
<evidence type="ECO:0000313" key="8">
    <source>
        <dbReference type="Proteomes" id="UP000830375"/>
    </source>
</evidence>
<organism evidence="7 8">
    <name type="scientific">Labeo rohita</name>
    <name type="common">Indian major carp</name>
    <name type="synonym">Cyprinus rohita</name>
    <dbReference type="NCBI Taxonomy" id="84645"/>
    <lineage>
        <taxon>Eukaryota</taxon>
        <taxon>Metazoa</taxon>
        <taxon>Chordata</taxon>
        <taxon>Craniata</taxon>
        <taxon>Vertebrata</taxon>
        <taxon>Euteleostomi</taxon>
        <taxon>Actinopterygii</taxon>
        <taxon>Neopterygii</taxon>
        <taxon>Teleostei</taxon>
        <taxon>Ostariophysi</taxon>
        <taxon>Cypriniformes</taxon>
        <taxon>Cyprinidae</taxon>
        <taxon>Labeoninae</taxon>
        <taxon>Labeonini</taxon>
        <taxon>Labeo</taxon>
    </lineage>
</organism>
<evidence type="ECO:0000256" key="2">
    <source>
        <dbReference type="ARBA" id="ARBA00022741"/>
    </source>
</evidence>
<proteinExistence type="inferred from homology"/>
<dbReference type="EMBL" id="JACTAM010000007">
    <property type="protein sequence ID" value="KAI2663086.1"/>
    <property type="molecule type" value="Genomic_DNA"/>
</dbReference>